<keyword evidence="4" id="KW-1185">Reference proteome</keyword>
<comment type="caution">
    <text evidence="3">The sequence shown here is derived from an EMBL/GenBank/DDBJ whole genome shotgun (WGS) entry which is preliminary data.</text>
</comment>
<feature type="transmembrane region" description="Helical" evidence="2">
    <location>
        <begin position="43"/>
        <end position="61"/>
    </location>
</feature>
<evidence type="ECO:0000256" key="2">
    <source>
        <dbReference type="SAM" id="Phobius"/>
    </source>
</evidence>
<keyword evidence="2" id="KW-0472">Membrane</keyword>
<evidence type="ECO:0000313" key="4">
    <source>
        <dbReference type="Proteomes" id="UP000282125"/>
    </source>
</evidence>
<name>A0A3P3DGX8_9RHOB</name>
<keyword evidence="2" id="KW-0812">Transmembrane</keyword>
<dbReference type="Proteomes" id="UP000282125">
    <property type="component" value="Unassembled WGS sequence"/>
</dbReference>
<keyword evidence="2" id="KW-1133">Transmembrane helix</keyword>
<dbReference type="EMBL" id="RRAZ01000017">
    <property type="protein sequence ID" value="RRH73519.1"/>
    <property type="molecule type" value="Genomic_DNA"/>
</dbReference>
<feature type="transmembrane region" description="Helical" evidence="2">
    <location>
        <begin position="73"/>
        <end position="96"/>
    </location>
</feature>
<reference evidence="3 4" key="1">
    <citation type="submission" date="2018-11" db="EMBL/GenBank/DDBJ databases">
        <title>Gemmobacter sp. nov., YIM 102744-1 draft genome.</title>
        <authorList>
            <person name="Li G."/>
            <person name="Jiang Y."/>
        </authorList>
    </citation>
    <scope>NUCLEOTIDE SEQUENCE [LARGE SCALE GENOMIC DNA]</scope>
    <source>
        <strain evidence="3 4">YIM 102744-1</strain>
    </source>
</reference>
<sequence>MTKPRGTSVERAYDRVNDRLEAVVDRKISDPILAGKMLAGPSVLLIAVSFAICLMVWGWLADWLILQWGMTRGAGTAIFITGGITSWMVLLVVLIVRRMNRLVAEGRPPMRGGEWQPRAALAPEDGERRNDCDHHFHR</sequence>
<accession>A0A3P3DGX8</accession>
<evidence type="ECO:0000313" key="3">
    <source>
        <dbReference type="EMBL" id="RRH73519.1"/>
    </source>
</evidence>
<gene>
    <name evidence="3" type="ORF">EG244_12630</name>
</gene>
<feature type="compositionally biased region" description="Basic and acidic residues" evidence="1">
    <location>
        <begin position="125"/>
        <end position="138"/>
    </location>
</feature>
<proteinExistence type="predicted"/>
<organism evidence="3 4">
    <name type="scientific">Falsigemmobacter faecalis</name>
    <dbReference type="NCBI Taxonomy" id="2488730"/>
    <lineage>
        <taxon>Bacteria</taxon>
        <taxon>Pseudomonadati</taxon>
        <taxon>Pseudomonadota</taxon>
        <taxon>Alphaproteobacteria</taxon>
        <taxon>Rhodobacterales</taxon>
        <taxon>Paracoccaceae</taxon>
        <taxon>Falsigemmobacter</taxon>
    </lineage>
</organism>
<evidence type="ECO:0000256" key="1">
    <source>
        <dbReference type="SAM" id="MobiDB-lite"/>
    </source>
</evidence>
<feature type="region of interest" description="Disordered" evidence="1">
    <location>
        <begin position="114"/>
        <end position="138"/>
    </location>
</feature>
<dbReference type="RefSeq" id="WP_124965353.1">
    <property type="nucleotide sequence ID" value="NZ_RRAZ01000017.1"/>
</dbReference>
<dbReference type="AlphaFoldDB" id="A0A3P3DGX8"/>
<protein>
    <submittedName>
        <fullName evidence="3">Uncharacterized protein</fullName>
    </submittedName>
</protein>